<dbReference type="EMBL" id="VLLG01000006">
    <property type="protein sequence ID" value="TWI82391.1"/>
    <property type="molecule type" value="Genomic_DNA"/>
</dbReference>
<accession>A0A562SM15</accession>
<keyword evidence="2" id="KW-0489">Methyltransferase</keyword>
<evidence type="ECO:0000259" key="1">
    <source>
        <dbReference type="Pfam" id="PF05050"/>
    </source>
</evidence>
<keyword evidence="3" id="KW-1185">Reference proteome</keyword>
<proteinExistence type="predicted"/>
<evidence type="ECO:0000313" key="2">
    <source>
        <dbReference type="EMBL" id="TWI82391.1"/>
    </source>
</evidence>
<reference evidence="2 3" key="1">
    <citation type="journal article" date="2013" name="Stand. Genomic Sci.">
        <title>Genomic Encyclopedia of Type Strains, Phase I: The one thousand microbial genomes (KMG-I) project.</title>
        <authorList>
            <person name="Kyrpides N.C."/>
            <person name="Woyke T."/>
            <person name="Eisen J.A."/>
            <person name="Garrity G."/>
            <person name="Lilburn T.G."/>
            <person name="Beck B.J."/>
            <person name="Whitman W.B."/>
            <person name="Hugenholtz P."/>
            <person name="Klenk H.P."/>
        </authorList>
    </citation>
    <scope>NUCLEOTIDE SEQUENCE [LARGE SCALE GENOMIC DNA]</scope>
    <source>
        <strain evidence="2 3">DSM 13484</strain>
    </source>
</reference>
<name>A0A562SM15_CHIJA</name>
<dbReference type="RefSeq" id="WP_145718438.1">
    <property type="nucleotide sequence ID" value="NZ_BAAAFY010000006.1"/>
</dbReference>
<keyword evidence="2" id="KW-0808">Transferase</keyword>
<organism evidence="2 3">
    <name type="scientific">Chitinophaga japonensis</name>
    <name type="common">Flexibacter japonensis</name>
    <dbReference type="NCBI Taxonomy" id="104662"/>
    <lineage>
        <taxon>Bacteria</taxon>
        <taxon>Pseudomonadati</taxon>
        <taxon>Bacteroidota</taxon>
        <taxon>Chitinophagia</taxon>
        <taxon>Chitinophagales</taxon>
        <taxon>Chitinophagaceae</taxon>
        <taxon>Chitinophaga</taxon>
    </lineage>
</organism>
<gene>
    <name evidence="2" type="ORF">LX66_4963</name>
</gene>
<protein>
    <submittedName>
        <fullName evidence="2">Methyltransferase FkbM-like protein</fullName>
    </submittedName>
</protein>
<evidence type="ECO:0000313" key="3">
    <source>
        <dbReference type="Proteomes" id="UP000316778"/>
    </source>
</evidence>
<dbReference type="InterPro" id="IPR029063">
    <property type="entry name" value="SAM-dependent_MTases_sf"/>
</dbReference>
<dbReference type="GO" id="GO:0032259">
    <property type="term" value="P:methylation"/>
    <property type="evidence" value="ECO:0007669"/>
    <property type="project" value="UniProtKB-KW"/>
</dbReference>
<dbReference type="Proteomes" id="UP000316778">
    <property type="component" value="Unassembled WGS sequence"/>
</dbReference>
<dbReference type="OrthoDB" id="6310850at2"/>
<dbReference type="AlphaFoldDB" id="A0A562SM15"/>
<comment type="caution">
    <text evidence="2">The sequence shown here is derived from an EMBL/GenBank/DDBJ whole genome shotgun (WGS) entry which is preliminary data.</text>
</comment>
<dbReference type="Pfam" id="PF05050">
    <property type="entry name" value="Methyltransf_21"/>
    <property type="match status" value="1"/>
</dbReference>
<dbReference type="SUPFAM" id="SSF53335">
    <property type="entry name" value="S-adenosyl-L-methionine-dependent methyltransferases"/>
    <property type="match status" value="1"/>
</dbReference>
<feature type="domain" description="Methyltransferase FkbM" evidence="1">
    <location>
        <begin position="123"/>
        <end position="196"/>
    </location>
</feature>
<sequence length="278" mass="32985">MKDLHFLKPLPVKHKIRLGPNRDSGYVVYGRILKETDVLLTYGVGWEVSFEEDFNNVTSSKVLMFDPTMFGKYLIDARALGRLLITFRIKNSIYYLRRAWIAWRKMNQLKKRHIYFINEGVDTEPSARYDTMQHHLDRFHLYDKQVLLKMDIEGKEYSIWEQDISYKLLTNVNQILIEFHDIKNLFRRFKKIIEKLRVNYELVHIHGNNWGQAFYLYGILDAEGNDIALPDTLELTFVRKDRISPEDVLETASYPVSGLDYPNNPYLPDHSMDFVNRL</sequence>
<dbReference type="GO" id="GO:0008168">
    <property type="term" value="F:methyltransferase activity"/>
    <property type="evidence" value="ECO:0007669"/>
    <property type="project" value="UniProtKB-KW"/>
</dbReference>
<dbReference type="InterPro" id="IPR006342">
    <property type="entry name" value="FkbM_mtfrase"/>
</dbReference>